<dbReference type="InterPro" id="IPR044835">
    <property type="entry name" value="ARF_plant"/>
</dbReference>
<proteinExistence type="predicted"/>
<dbReference type="SUPFAM" id="SSF101936">
    <property type="entry name" value="DNA-binding pseudobarrel domain"/>
    <property type="match status" value="1"/>
</dbReference>
<reference evidence="7" key="1">
    <citation type="submission" date="2013-01" db="EMBL/GenBank/DDBJ databases">
        <title>Draft Genome Sequence of a Mulberry Tree, Morus notabilis C.K. Schneid.</title>
        <authorList>
            <person name="He N."/>
            <person name="Zhao S."/>
        </authorList>
    </citation>
    <scope>NUCLEOTIDE SEQUENCE</scope>
</reference>
<dbReference type="AlphaFoldDB" id="W9QIZ1"/>
<evidence type="ECO:0000313" key="6">
    <source>
        <dbReference type="EMBL" id="EXB24583.1"/>
    </source>
</evidence>
<keyword evidence="5" id="KW-0539">Nucleus</keyword>
<dbReference type="InterPro" id="IPR015300">
    <property type="entry name" value="DNA-bd_pseudobarrel_sf"/>
</dbReference>
<sequence>MLNRWSSGQTPVTAQTWPQNSGLKFWSLLIQISLSSGSVNPSFAEFRIIKQTIGASKLNFHSLAPHDDANFIQSEVTSPDPPLPEPSKCTVHSFCKTLAASDTSTHGGFSVLRRHADDCLPPPVALEF</sequence>
<evidence type="ECO:0000256" key="4">
    <source>
        <dbReference type="ARBA" id="ARBA00023163"/>
    </source>
</evidence>
<dbReference type="PANTHER" id="PTHR31384">
    <property type="entry name" value="AUXIN RESPONSE FACTOR 4-RELATED"/>
    <property type="match status" value="1"/>
</dbReference>
<dbReference type="EMBL" id="KE343347">
    <property type="protein sequence ID" value="EXB24583.1"/>
    <property type="molecule type" value="Genomic_DNA"/>
</dbReference>
<evidence type="ECO:0000256" key="3">
    <source>
        <dbReference type="ARBA" id="ARBA00023125"/>
    </source>
</evidence>
<keyword evidence="2" id="KW-0805">Transcription regulation</keyword>
<evidence type="ECO:0000313" key="7">
    <source>
        <dbReference type="Proteomes" id="UP000030645"/>
    </source>
</evidence>
<dbReference type="GO" id="GO:0003677">
    <property type="term" value="F:DNA binding"/>
    <property type="evidence" value="ECO:0007669"/>
    <property type="project" value="UniProtKB-KW"/>
</dbReference>
<protein>
    <submittedName>
        <fullName evidence="6">Uncharacterized protein</fullName>
    </submittedName>
</protein>
<evidence type="ECO:0000256" key="1">
    <source>
        <dbReference type="ARBA" id="ARBA00004123"/>
    </source>
</evidence>
<dbReference type="GO" id="GO:0005634">
    <property type="term" value="C:nucleus"/>
    <property type="evidence" value="ECO:0007669"/>
    <property type="project" value="UniProtKB-SubCell"/>
</dbReference>
<gene>
    <name evidence="6" type="ORF">L484_004172</name>
</gene>
<evidence type="ECO:0000256" key="2">
    <source>
        <dbReference type="ARBA" id="ARBA00023015"/>
    </source>
</evidence>
<dbReference type="Proteomes" id="UP000030645">
    <property type="component" value="Unassembled WGS sequence"/>
</dbReference>
<comment type="subcellular location">
    <subcellularLocation>
        <location evidence="1">Nucleus</location>
    </subcellularLocation>
</comment>
<dbReference type="PANTHER" id="PTHR31384:SF96">
    <property type="entry name" value="AUXIN RESPONSE FACTOR 1"/>
    <property type="match status" value="1"/>
</dbReference>
<dbReference type="STRING" id="981085.W9QIZ1"/>
<dbReference type="GO" id="GO:0009725">
    <property type="term" value="P:response to hormone"/>
    <property type="evidence" value="ECO:0007669"/>
    <property type="project" value="InterPro"/>
</dbReference>
<keyword evidence="3" id="KW-0238">DNA-binding</keyword>
<dbReference type="GO" id="GO:0006355">
    <property type="term" value="P:regulation of DNA-templated transcription"/>
    <property type="evidence" value="ECO:0007669"/>
    <property type="project" value="InterPro"/>
</dbReference>
<name>W9QIZ1_9ROSA</name>
<accession>W9QIZ1</accession>
<organism evidence="6 7">
    <name type="scientific">Morus notabilis</name>
    <dbReference type="NCBI Taxonomy" id="981085"/>
    <lineage>
        <taxon>Eukaryota</taxon>
        <taxon>Viridiplantae</taxon>
        <taxon>Streptophyta</taxon>
        <taxon>Embryophyta</taxon>
        <taxon>Tracheophyta</taxon>
        <taxon>Spermatophyta</taxon>
        <taxon>Magnoliopsida</taxon>
        <taxon>eudicotyledons</taxon>
        <taxon>Gunneridae</taxon>
        <taxon>Pentapetalae</taxon>
        <taxon>rosids</taxon>
        <taxon>fabids</taxon>
        <taxon>Rosales</taxon>
        <taxon>Moraceae</taxon>
        <taxon>Moreae</taxon>
        <taxon>Morus</taxon>
    </lineage>
</organism>
<dbReference type="Gene3D" id="2.40.330.10">
    <property type="entry name" value="DNA-binding pseudobarrel domain"/>
    <property type="match status" value="1"/>
</dbReference>
<keyword evidence="7" id="KW-1185">Reference proteome</keyword>
<evidence type="ECO:0000256" key="5">
    <source>
        <dbReference type="ARBA" id="ARBA00023242"/>
    </source>
</evidence>
<keyword evidence="4" id="KW-0804">Transcription</keyword>